<dbReference type="EMBL" id="MU005577">
    <property type="protein sequence ID" value="KAF2686087.1"/>
    <property type="molecule type" value="Genomic_DNA"/>
</dbReference>
<reference evidence="2" key="1">
    <citation type="journal article" date="2020" name="Stud. Mycol.">
        <title>101 Dothideomycetes genomes: a test case for predicting lifestyles and emergence of pathogens.</title>
        <authorList>
            <person name="Haridas S."/>
            <person name="Albert R."/>
            <person name="Binder M."/>
            <person name="Bloem J."/>
            <person name="Labutti K."/>
            <person name="Salamov A."/>
            <person name="Andreopoulos B."/>
            <person name="Baker S."/>
            <person name="Barry K."/>
            <person name="Bills G."/>
            <person name="Bluhm B."/>
            <person name="Cannon C."/>
            <person name="Castanera R."/>
            <person name="Culley D."/>
            <person name="Daum C."/>
            <person name="Ezra D."/>
            <person name="Gonzalez J."/>
            <person name="Henrissat B."/>
            <person name="Kuo A."/>
            <person name="Liang C."/>
            <person name="Lipzen A."/>
            <person name="Lutzoni F."/>
            <person name="Magnuson J."/>
            <person name="Mondo S."/>
            <person name="Nolan M."/>
            <person name="Ohm R."/>
            <person name="Pangilinan J."/>
            <person name="Park H.-J."/>
            <person name="Ramirez L."/>
            <person name="Alfaro M."/>
            <person name="Sun H."/>
            <person name="Tritt A."/>
            <person name="Yoshinaga Y."/>
            <person name="Zwiers L.-H."/>
            <person name="Turgeon B."/>
            <person name="Goodwin S."/>
            <person name="Spatafora J."/>
            <person name="Crous P."/>
            <person name="Grigoriev I."/>
        </authorList>
    </citation>
    <scope>NUCLEOTIDE SEQUENCE</scope>
    <source>
        <strain evidence="2">CBS 122367</strain>
    </source>
</reference>
<organism evidence="2 3">
    <name type="scientific">Lentithecium fluviatile CBS 122367</name>
    <dbReference type="NCBI Taxonomy" id="1168545"/>
    <lineage>
        <taxon>Eukaryota</taxon>
        <taxon>Fungi</taxon>
        <taxon>Dikarya</taxon>
        <taxon>Ascomycota</taxon>
        <taxon>Pezizomycotina</taxon>
        <taxon>Dothideomycetes</taxon>
        <taxon>Pleosporomycetidae</taxon>
        <taxon>Pleosporales</taxon>
        <taxon>Massarineae</taxon>
        <taxon>Lentitheciaceae</taxon>
        <taxon>Lentithecium</taxon>
    </lineage>
</organism>
<gene>
    <name evidence="2" type="ORF">K458DRAFT_208316</name>
</gene>
<evidence type="ECO:0000313" key="3">
    <source>
        <dbReference type="Proteomes" id="UP000799291"/>
    </source>
</evidence>
<sequence>MHRTARELSRFFTGIQSRVIQRRWPWIRFTSRPESRGRGLCLSTCINGSLFLVIKLLSIFLDGVPVLEFDEANPTPLVYYLALAHHQLVVEKWPTLHFPDMPPHVAWVILDFTQTAPVSLPPDVGVPAIPLSGRLLEDIDMYTCLLRVGMRPAVLLSTAAGVCAKFAQEWSTLIRNVILELDRLFNAFEELLNWHVPTFAPGPCLYDDRAHRCIPHTREAVPILSADKTNFAPLRDVSGGGDSCRPRSIRHPGPRRIANYSSTSGTTSEFCKEQGAASPILR</sequence>
<evidence type="ECO:0000256" key="1">
    <source>
        <dbReference type="SAM" id="MobiDB-lite"/>
    </source>
</evidence>
<protein>
    <submittedName>
        <fullName evidence="2">Uncharacterized protein</fullName>
    </submittedName>
</protein>
<proteinExistence type="predicted"/>
<evidence type="ECO:0000313" key="2">
    <source>
        <dbReference type="EMBL" id="KAF2686087.1"/>
    </source>
</evidence>
<name>A0A6G1J6C6_9PLEO</name>
<feature type="region of interest" description="Disordered" evidence="1">
    <location>
        <begin position="238"/>
        <end position="282"/>
    </location>
</feature>
<dbReference type="Proteomes" id="UP000799291">
    <property type="component" value="Unassembled WGS sequence"/>
</dbReference>
<feature type="compositionally biased region" description="Polar residues" evidence="1">
    <location>
        <begin position="259"/>
        <end position="269"/>
    </location>
</feature>
<accession>A0A6G1J6C6</accession>
<dbReference type="AlphaFoldDB" id="A0A6G1J6C6"/>
<keyword evidence="3" id="KW-1185">Reference proteome</keyword>